<evidence type="ECO:0008006" key="6">
    <source>
        <dbReference type="Google" id="ProtNLM"/>
    </source>
</evidence>
<sequence>MTEYRFKQGKLPPTSVFLSTVCPGVPFLDDNTFFSVRSLLDEAKVLSIEQYNWPFAGLVVSQAVLASLVDTYLNVARPPYQHDENKNAESSTYVPLPLHITSLFSQVAKDSDVPNGGTRHMQVGASVNPLVHDPFRLVLLNPGCLSTMVRLPHDTKPPSPPVGGVCDPLNKIATGLNRLLRLGAQDLPKSCLTFRLVFSNGEPGKLAKDSPFSAILEYDANTYVAQMSSPAVHKLLVSVNVNVLNVFALDENSDYNNTATVVSTAPLFPQSTQPAANLPPSSSASVVLSYTQIPLYKKVVERPILRLQLKPSLIATSMVALAAEPSIVLGLGTGEIVVIKLADLTYRHFSDLGADAASNDQVTRAIPDAVSALNAIVHPTLDLLLVAGFASGEVMFIDPTAPASASSLPYRKTVVGKDKFVTYFKKFDLSFLAGRKPAASDNTPPYIVGHFKLSHKPITSFASTIAHNARIQFPNNPMVLAVASDDGLVRFVDLIATHGQNYGDPSKYYHGLIVTDIVSSYFQDGVRFVEFSPDFRFLCVCGQGDAIEMFKVSYYNVNGLLLKNADPTRRMPRSRSNTINSLSSNGHVPALFSAPASCSASPTAEMSRKDPPETRYPPAVKDIVNVCRFKAHTNTVERVAFVKADEFYQKSSVGHDAYHFVSCGRDGNVMLWELNTKVVAKPRKTHMINARGATRPERNAAVGAEGEQNNIVMSLYRSLHELRLKKQNGKLDIKLKYQCIIHGVVDDTALPIMRIPLLAMDLLCLIREGSIGGFHLAWNDFWVFGNAGDIFRYRI</sequence>
<evidence type="ECO:0000313" key="4">
    <source>
        <dbReference type="EMBL" id="RKP28903.1"/>
    </source>
</evidence>
<organism evidence="4 5">
    <name type="scientific">Metschnikowia bicuspidata</name>
    <dbReference type="NCBI Taxonomy" id="27322"/>
    <lineage>
        <taxon>Eukaryota</taxon>
        <taxon>Fungi</taxon>
        <taxon>Dikarya</taxon>
        <taxon>Ascomycota</taxon>
        <taxon>Saccharomycotina</taxon>
        <taxon>Pichiomycetes</taxon>
        <taxon>Metschnikowiaceae</taxon>
        <taxon>Metschnikowia</taxon>
    </lineage>
</organism>
<name>A0A4P9Z858_9ASCO</name>
<dbReference type="SMART" id="SM00320">
    <property type="entry name" value="WD40"/>
    <property type="match status" value="3"/>
</dbReference>
<keyword evidence="2" id="KW-0677">Repeat</keyword>
<dbReference type="GO" id="GO:0005634">
    <property type="term" value="C:nucleus"/>
    <property type="evidence" value="ECO:0007669"/>
    <property type="project" value="TreeGrafter"/>
</dbReference>
<dbReference type="GO" id="GO:0051286">
    <property type="term" value="C:cell tip"/>
    <property type="evidence" value="ECO:0007669"/>
    <property type="project" value="TreeGrafter"/>
</dbReference>
<evidence type="ECO:0000256" key="1">
    <source>
        <dbReference type="ARBA" id="ARBA00022574"/>
    </source>
</evidence>
<dbReference type="Gene3D" id="2.130.10.10">
    <property type="entry name" value="YVTN repeat-like/Quinoprotein amine dehydrogenase"/>
    <property type="match status" value="1"/>
</dbReference>
<dbReference type="InterPro" id="IPR015943">
    <property type="entry name" value="WD40/YVTN_repeat-like_dom_sf"/>
</dbReference>
<dbReference type="SUPFAM" id="SSF50978">
    <property type="entry name" value="WD40 repeat-like"/>
    <property type="match status" value="1"/>
</dbReference>
<dbReference type="PANTHER" id="PTHR14107">
    <property type="entry name" value="WD REPEAT PROTEIN"/>
    <property type="match status" value="1"/>
</dbReference>
<feature type="non-terminal residue" evidence="4">
    <location>
        <position position="795"/>
    </location>
</feature>
<evidence type="ECO:0000256" key="3">
    <source>
        <dbReference type="SAM" id="MobiDB-lite"/>
    </source>
</evidence>
<keyword evidence="5" id="KW-1185">Reference proteome</keyword>
<dbReference type="OrthoDB" id="3367at2759"/>
<feature type="region of interest" description="Disordered" evidence="3">
    <location>
        <begin position="594"/>
        <end position="615"/>
    </location>
</feature>
<proteinExistence type="predicted"/>
<dbReference type="GO" id="GO:0032153">
    <property type="term" value="C:cell division site"/>
    <property type="evidence" value="ECO:0007669"/>
    <property type="project" value="TreeGrafter"/>
</dbReference>
<dbReference type="AlphaFoldDB" id="A0A4P9Z858"/>
<dbReference type="GO" id="GO:0045013">
    <property type="term" value="P:carbon catabolite repression of transcription"/>
    <property type="evidence" value="ECO:0007669"/>
    <property type="project" value="TreeGrafter"/>
</dbReference>
<evidence type="ECO:0000313" key="5">
    <source>
        <dbReference type="Proteomes" id="UP000268321"/>
    </source>
</evidence>
<dbReference type="InterPro" id="IPR001680">
    <property type="entry name" value="WD40_rpt"/>
</dbReference>
<dbReference type="PANTHER" id="PTHR14107:SF16">
    <property type="entry name" value="AT02583P"/>
    <property type="match status" value="1"/>
</dbReference>
<reference evidence="5" key="1">
    <citation type="journal article" date="2018" name="Nat. Microbiol.">
        <title>Leveraging single-cell genomics to expand the fungal tree of life.</title>
        <authorList>
            <person name="Ahrendt S.R."/>
            <person name="Quandt C.A."/>
            <person name="Ciobanu D."/>
            <person name="Clum A."/>
            <person name="Salamov A."/>
            <person name="Andreopoulos B."/>
            <person name="Cheng J.F."/>
            <person name="Woyke T."/>
            <person name="Pelin A."/>
            <person name="Henrissat B."/>
            <person name="Reynolds N.K."/>
            <person name="Benny G.L."/>
            <person name="Smith M.E."/>
            <person name="James T.Y."/>
            <person name="Grigoriev I.V."/>
        </authorList>
    </citation>
    <scope>NUCLEOTIDE SEQUENCE [LARGE SCALE GENOMIC DNA]</scope>
    <source>
        <strain evidence="5">Baker2002</strain>
    </source>
</reference>
<dbReference type="Pfam" id="PF00400">
    <property type="entry name" value="WD40"/>
    <property type="match status" value="1"/>
</dbReference>
<keyword evidence="1" id="KW-0853">WD repeat</keyword>
<dbReference type="Proteomes" id="UP000268321">
    <property type="component" value="Unassembled WGS sequence"/>
</dbReference>
<dbReference type="InterPro" id="IPR051362">
    <property type="entry name" value="WD_repeat_creC_regulators"/>
</dbReference>
<gene>
    <name evidence="4" type="ORF">METBISCDRAFT_9892</name>
</gene>
<feature type="compositionally biased region" description="Low complexity" evidence="3">
    <location>
        <begin position="594"/>
        <end position="604"/>
    </location>
</feature>
<dbReference type="InterPro" id="IPR036322">
    <property type="entry name" value="WD40_repeat_dom_sf"/>
</dbReference>
<evidence type="ECO:0000256" key="2">
    <source>
        <dbReference type="ARBA" id="ARBA00022737"/>
    </source>
</evidence>
<protein>
    <recommendedName>
        <fullName evidence="6">WD40 repeat-like protein</fullName>
    </recommendedName>
</protein>
<dbReference type="EMBL" id="ML004540">
    <property type="protein sequence ID" value="RKP28903.1"/>
    <property type="molecule type" value="Genomic_DNA"/>
</dbReference>
<accession>A0A4P9Z858</accession>